<dbReference type="InterPro" id="IPR058605">
    <property type="entry name" value="BsaP_C"/>
</dbReference>
<organism evidence="9 10">
    <name type="scientific">Bailinhaonella thermotolerans</name>
    <dbReference type="NCBI Taxonomy" id="1070861"/>
    <lineage>
        <taxon>Bacteria</taxon>
        <taxon>Bacillati</taxon>
        <taxon>Actinomycetota</taxon>
        <taxon>Actinomycetes</taxon>
        <taxon>Streptosporangiales</taxon>
        <taxon>Streptosporangiaceae</taxon>
        <taxon>Bailinhaonella</taxon>
    </lineage>
</organism>
<name>A0A3A4AEL5_9ACTN</name>
<feature type="domain" description="Biotin synthase auxiliary protein C-terminal" evidence="8">
    <location>
        <begin position="39"/>
        <end position="60"/>
    </location>
</feature>
<sequence length="60" mass="6607">MNAYCDHCGRAMGEGDHVACGVARAMEPPRYCPLCRRRMIVQVTPRGWTAGCAEHGIRTS</sequence>
<reference evidence="9 10" key="1">
    <citation type="submission" date="2018-09" db="EMBL/GenBank/DDBJ databases">
        <title>YIM 75507 draft genome.</title>
        <authorList>
            <person name="Tang S."/>
            <person name="Feng Y."/>
        </authorList>
    </citation>
    <scope>NUCLEOTIDE SEQUENCE [LARGE SCALE GENOMIC DNA]</scope>
    <source>
        <strain evidence="9 10">YIM 75507</strain>
    </source>
</reference>
<evidence type="ECO:0000256" key="7">
    <source>
        <dbReference type="ARBA" id="ARBA00093796"/>
    </source>
</evidence>
<evidence type="ECO:0000313" key="10">
    <source>
        <dbReference type="Proteomes" id="UP000265768"/>
    </source>
</evidence>
<dbReference type="Pfam" id="PF26519">
    <property type="entry name" value="BsaP"/>
    <property type="match status" value="1"/>
</dbReference>
<protein>
    <recommendedName>
        <fullName evidence="7">Biotin synthase auxiliary protein</fullName>
    </recommendedName>
</protein>
<evidence type="ECO:0000256" key="6">
    <source>
        <dbReference type="ARBA" id="ARBA00093780"/>
    </source>
</evidence>
<comment type="similarity">
    <text evidence="6">Belongs to the BsaP family.</text>
</comment>
<evidence type="ECO:0000256" key="3">
    <source>
        <dbReference type="ARBA" id="ARBA00022756"/>
    </source>
</evidence>
<evidence type="ECO:0000259" key="8">
    <source>
        <dbReference type="Pfam" id="PF26519"/>
    </source>
</evidence>
<evidence type="ECO:0000313" key="9">
    <source>
        <dbReference type="EMBL" id="RJL25184.1"/>
    </source>
</evidence>
<accession>A0A3A4AEL5</accession>
<proteinExistence type="inferred from homology"/>
<gene>
    <name evidence="9" type="ORF">D5H75_28045</name>
</gene>
<evidence type="ECO:0000256" key="4">
    <source>
        <dbReference type="ARBA" id="ARBA00023004"/>
    </source>
</evidence>
<comment type="cofactor">
    <cofactor evidence="1">
        <name>iron-sulfur cluster</name>
        <dbReference type="ChEBI" id="CHEBI:30408"/>
    </cofactor>
</comment>
<evidence type="ECO:0000256" key="2">
    <source>
        <dbReference type="ARBA" id="ARBA00022723"/>
    </source>
</evidence>
<comment type="caution">
    <text evidence="9">The sequence shown here is derived from an EMBL/GenBank/DDBJ whole genome shotgun (WGS) entry which is preliminary data.</text>
</comment>
<evidence type="ECO:0000256" key="1">
    <source>
        <dbReference type="ARBA" id="ARBA00001915"/>
    </source>
</evidence>
<dbReference type="Proteomes" id="UP000265768">
    <property type="component" value="Unassembled WGS sequence"/>
</dbReference>
<dbReference type="AlphaFoldDB" id="A0A3A4AEL5"/>
<dbReference type="EMBL" id="QZEY01000013">
    <property type="protein sequence ID" value="RJL25184.1"/>
    <property type="molecule type" value="Genomic_DNA"/>
</dbReference>
<evidence type="ECO:0000256" key="5">
    <source>
        <dbReference type="ARBA" id="ARBA00093761"/>
    </source>
</evidence>
<dbReference type="OrthoDB" id="3829284at2"/>
<keyword evidence="4" id="KW-0408">Iron</keyword>
<keyword evidence="10" id="KW-1185">Reference proteome</keyword>
<keyword evidence="3" id="KW-0093">Biotin biosynthesis</keyword>
<comment type="function">
    <text evidence="5">Required for the activity of the biotin synthase BioB.</text>
</comment>
<keyword evidence="2" id="KW-0479">Metal-binding</keyword>